<dbReference type="InterPro" id="IPR010621">
    <property type="entry name" value="DUF1214"/>
</dbReference>
<feature type="domain" description="DUF1254" evidence="2">
    <location>
        <begin position="83"/>
        <end position="210"/>
    </location>
</feature>
<reference evidence="3 4" key="1">
    <citation type="submission" date="2020-03" db="EMBL/GenBank/DDBJ databases">
        <authorList>
            <consortium name="Genoscope - CEA"/>
            <person name="William W."/>
        </authorList>
    </citation>
    <scope>NUCLEOTIDE SEQUENCE [LARGE SCALE GENOMIC DNA]</scope>
    <source>
        <strain evidence="4">DSM 16959</strain>
    </source>
</reference>
<dbReference type="PANTHER" id="PTHR36509:SF2">
    <property type="entry name" value="BLL3101 PROTEIN"/>
    <property type="match status" value="1"/>
</dbReference>
<dbReference type="Proteomes" id="UP000515733">
    <property type="component" value="Chromosome"/>
</dbReference>
<dbReference type="InterPro" id="IPR037049">
    <property type="entry name" value="DUF1214_C_sf"/>
</dbReference>
<dbReference type="Pfam" id="PF06863">
    <property type="entry name" value="DUF1254"/>
    <property type="match status" value="1"/>
</dbReference>
<dbReference type="Gene3D" id="2.60.40.1610">
    <property type="entry name" value="Domain of unknown function DUF1254"/>
    <property type="match status" value="1"/>
</dbReference>
<dbReference type="EMBL" id="LR778301">
    <property type="protein sequence ID" value="CAB1369702.1"/>
    <property type="molecule type" value="Genomic_DNA"/>
</dbReference>
<dbReference type="RefSeq" id="WP_197970603.1">
    <property type="nucleotide sequence ID" value="NZ_LR778301.1"/>
</dbReference>
<dbReference type="Gene3D" id="2.60.120.600">
    <property type="entry name" value="Domain of unknown function DUF1214, C-terminal domain"/>
    <property type="match status" value="1"/>
</dbReference>
<dbReference type="InterPro" id="IPR037050">
    <property type="entry name" value="DUF1254_sf"/>
</dbReference>
<evidence type="ECO:0000259" key="1">
    <source>
        <dbReference type="Pfam" id="PF06742"/>
    </source>
</evidence>
<dbReference type="PROSITE" id="PS51318">
    <property type="entry name" value="TAT"/>
    <property type="match status" value="1"/>
</dbReference>
<name>A0A6S6YAT6_9PROT</name>
<feature type="domain" description="DUF1214" evidence="1">
    <location>
        <begin position="378"/>
        <end position="483"/>
    </location>
</feature>
<dbReference type="InterPro" id="IPR006311">
    <property type="entry name" value="TAT_signal"/>
</dbReference>
<protein>
    <recommendedName>
        <fullName evidence="5">DUF1254 domain-containing protein</fullName>
    </recommendedName>
</protein>
<dbReference type="Pfam" id="PF06742">
    <property type="entry name" value="DUF1214"/>
    <property type="match status" value="1"/>
</dbReference>
<evidence type="ECO:0008006" key="5">
    <source>
        <dbReference type="Google" id="ProtNLM"/>
    </source>
</evidence>
<organism evidence="3 4">
    <name type="scientific">Denitratisoma oestradiolicum</name>
    <dbReference type="NCBI Taxonomy" id="311182"/>
    <lineage>
        <taxon>Bacteria</taxon>
        <taxon>Pseudomonadati</taxon>
        <taxon>Pseudomonadota</taxon>
        <taxon>Betaproteobacteria</taxon>
        <taxon>Nitrosomonadales</taxon>
        <taxon>Sterolibacteriaceae</taxon>
        <taxon>Denitratisoma</taxon>
    </lineage>
</organism>
<dbReference type="KEGG" id="doe:DENOEST_2537"/>
<evidence type="ECO:0000313" key="4">
    <source>
        <dbReference type="Proteomes" id="UP000515733"/>
    </source>
</evidence>
<accession>A0A6S6YAT6</accession>
<evidence type="ECO:0000313" key="3">
    <source>
        <dbReference type="EMBL" id="CAB1369702.1"/>
    </source>
</evidence>
<dbReference type="SUPFAM" id="SSF160935">
    <property type="entry name" value="VPA0735-like"/>
    <property type="match status" value="1"/>
</dbReference>
<keyword evidence="4" id="KW-1185">Reference proteome</keyword>
<gene>
    <name evidence="3" type="ORF">DENOEST_2537</name>
</gene>
<dbReference type="InterPro" id="IPR010679">
    <property type="entry name" value="DUF1254"/>
</dbReference>
<evidence type="ECO:0000259" key="2">
    <source>
        <dbReference type="Pfam" id="PF06863"/>
    </source>
</evidence>
<sequence length="501" mass="56236">MVLTLLRRRLLQGLACCLGFAALGSVRAEDRPPIAPALGATEIQQRTKEAFFWGMQQVGFYELRHVFTMMEGNPAYRGINRVFGNTRLLSAKARFATTPNASTLYSGGLFDLRNESIVVETPQMPEGRYWSIQAADHYAHWFFFVGSPFTGNAPQRYLIVGPDWKGRFPPGFKGPQIIRATSNAVTITLRLGVLDARSSSEMAEAGRLVKSVNILPLSLWAKNGGKPVPLEQQPMVRGNYASFPRMNQISDLTRTMTPLDYLQLVSLVINDPSMTQRRDSAKEIATLKRLADIGLREGYRFDPTRLTPNQIKAIEAGFLEARREAQQSFATNLLDMNGWQLQTSLFYDDNDYALRAGAAEIAWGSPVPFESHTIAFGLVDDQGHKLDGAHRYTLSFDINDLPPVTEFWEIPVYDDYGYFVDNPIDRYSATSYLYKAGAYHVANGRLTFYLQSERPTDPDQAKNWLPIPQSGGFRLAPRFYGPTSPLIDGSYPMPRLMRNDG</sequence>
<proteinExistence type="predicted"/>
<dbReference type="AlphaFoldDB" id="A0A6S6YAT6"/>
<dbReference type="PANTHER" id="PTHR36509">
    <property type="entry name" value="BLL3101 PROTEIN"/>
    <property type="match status" value="1"/>
</dbReference>